<feature type="compositionally biased region" description="Gly residues" evidence="1">
    <location>
        <begin position="273"/>
        <end position="284"/>
    </location>
</feature>
<dbReference type="KEGG" id="trs:Terro_0276"/>
<dbReference type="RefSeq" id="WP_014784194.1">
    <property type="nucleotide sequence ID" value="NC_018014.1"/>
</dbReference>
<keyword evidence="4" id="KW-1185">Reference proteome</keyword>
<feature type="region of interest" description="Disordered" evidence="1">
    <location>
        <begin position="263"/>
        <end position="284"/>
    </location>
</feature>
<evidence type="ECO:0000256" key="1">
    <source>
        <dbReference type="SAM" id="MobiDB-lite"/>
    </source>
</evidence>
<organism evidence="3 4">
    <name type="scientific">Terriglobus roseus (strain DSM 18391 / NRRL B-41598 / KBS 63)</name>
    <dbReference type="NCBI Taxonomy" id="926566"/>
    <lineage>
        <taxon>Bacteria</taxon>
        <taxon>Pseudomonadati</taxon>
        <taxon>Acidobacteriota</taxon>
        <taxon>Terriglobia</taxon>
        <taxon>Terriglobales</taxon>
        <taxon>Acidobacteriaceae</taxon>
        <taxon>Terriglobus</taxon>
    </lineage>
</organism>
<dbReference type="eggNOG" id="ENOG5032R56">
    <property type="taxonomic scope" value="Bacteria"/>
</dbReference>
<protein>
    <recommendedName>
        <fullName evidence="5">DUF5666 domain-containing protein</fullName>
    </recommendedName>
</protein>
<dbReference type="EMBL" id="CP003379">
    <property type="protein sequence ID" value="AFL86625.1"/>
    <property type="molecule type" value="Genomic_DNA"/>
</dbReference>
<dbReference type="Proteomes" id="UP000006056">
    <property type="component" value="Chromosome"/>
</dbReference>
<keyword evidence="2" id="KW-0732">Signal</keyword>
<dbReference type="PATRIC" id="fig|926566.3.peg.276"/>
<dbReference type="OrthoDB" id="122063at2"/>
<dbReference type="HOGENOM" id="CLU_095274_0_0_0"/>
<evidence type="ECO:0000313" key="3">
    <source>
        <dbReference type="EMBL" id="AFL86625.1"/>
    </source>
</evidence>
<feature type="region of interest" description="Disordered" evidence="1">
    <location>
        <begin position="27"/>
        <end position="64"/>
    </location>
</feature>
<feature type="signal peptide" evidence="2">
    <location>
        <begin position="1"/>
        <end position="25"/>
    </location>
</feature>
<gene>
    <name evidence="3" type="ordered locus">Terro_0276</name>
</gene>
<evidence type="ECO:0000256" key="2">
    <source>
        <dbReference type="SAM" id="SignalP"/>
    </source>
</evidence>
<accession>I3ZBK7</accession>
<sequence length="284" mass="28976">MSRNLWKSAVLCCALLSPATLPLLAQNATSGGDQQPQDDAQTSAQRRGPGGPGGQRRGTGLRGTVTAVSGTSVTIKDESGTTWTVITTDNTRVMRSQQVTPIGSVQAGDELIAMGLPDAEKHELHAVVVMDVSAADVAKARADMGRTYIIGRVVSIDDTKVTVMRTDKISQTINLDETTSLHKGGRMNPDAMRAMGVDAGMMGGGMGMGGGGRRGGQGAGAPPAGAPPVEGGEAITLADVKVGDSIVGIGSIKGGVFVPTDLRVQDRPFGQRRGPGGPAGAPPQ</sequence>
<evidence type="ECO:0008006" key="5">
    <source>
        <dbReference type="Google" id="ProtNLM"/>
    </source>
</evidence>
<dbReference type="AlphaFoldDB" id="I3ZBK7"/>
<feature type="compositionally biased region" description="Gly residues" evidence="1">
    <location>
        <begin position="48"/>
        <end position="61"/>
    </location>
</feature>
<feature type="chain" id="PRO_5003683614" description="DUF5666 domain-containing protein" evidence="2">
    <location>
        <begin position="26"/>
        <end position="284"/>
    </location>
</feature>
<evidence type="ECO:0000313" key="4">
    <source>
        <dbReference type="Proteomes" id="UP000006056"/>
    </source>
</evidence>
<feature type="compositionally biased region" description="Polar residues" evidence="1">
    <location>
        <begin position="27"/>
        <end position="44"/>
    </location>
</feature>
<proteinExistence type="predicted"/>
<name>I3ZBK7_TERRK</name>
<reference evidence="3 4" key="1">
    <citation type="submission" date="2012-06" db="EMBL/GenBank/DDBJ databases">
        <title>Complete genome of Terriglobus roseus DSM 18391.</title>
        <authorList>
            <consortium name="US DOE Joint Genome Institute (JGI-PGF)"/>
            <person name="Lucas S."/>
            <person name="Copeland A."/>
            <person name="Lapidus A."/>
            <person name="Glavina del Rio T."/>
            <person name="Dalin E."/>
            <person name="Tice H."/>
            <person name="Bruce D."/>
            <person name="Goodwin L."/>
            <person name="Pitluck S."/>
            <person name="Peters L."/>
            <person name="Mikhailova N."/>
            <person name="Munk A.C.C."/>
            <person name="Kyrpides N."/>
            <person name="Mavromatis K."/>
            <person name="Ivanova N."/>
            <person name="Brettin T."/>
            <person name="Detter J.C."/>
            <person name="Han C."/>
            <person name="Larimer F."/>
            <person name="Land M."/>
            <person name="Hauser L."/>
            <person name="Markowitz V."/>
            <person name="Cheng J.-F."/>
            <person name="Hugenholtz P."/>
            <person name="Woyke T."/>
            <person name="Wu D."/>
            <person name="Brambilla E."/>
            <person name="Klenk H.-P."/>
            <person name="Eisen J.A."/>
        </authorList>
    </citation>
    <scope>NUCLEOTIDE SEQUENCE [LARGE SCALE GENOMIC DNA]</scope>
    <source>
        <strain evidence="4">DSM 18391 / NRRL B-41598 / KBS 63</strain>
    </source>
</reference>